<accession>A0A2I0IXS7</accession>
<evidence type="ECO:0000313" key="1">
    <source>
        <dbReference type="EMBL" id="PKI48822.1"/>
    </source>
</evidence>
<dbReference type="CDD" id="cd04051">
    <property type="entry name" value="C2_SRC2_like"/>
    <property type="match status" value="1"/>
</dbReference>
<gene>
    <name evidence="1" type="ORF">CRG98_030760</name>
</gene>
<dbReference type="SUPFAM" id="SSF49562">
    <property type="entry name" value="C2 domain (Calcium/lipid-binding domain, CaLB)"/>
    <property type="match status" value="1"/>
</dbReference>
<protein>
    <submittedName>
        <fullName evidence="1">Uncharacterized protein</fullName>
    </submittedName>
</protein>
<dbReference type="Pfam" id="PF00168">
    <property type="entry name" value="C2"/>
    <property type="match status" value="1"/>
</dbReference>
<dbReference type="AlphaFoldDB" id="A0A2I0IXS7"/>
<dbReference type="PROSITE" id="PS50004">
    <property type="entry name" value="C2"/>
    <property type="match status" value="1"/>
</dbReference>
<name>A0A2I0IXS7_PUNGR</name>
<dbReference type="SMART" id="SM00239">
    <property type="entry name" value="C2"/>
    <property type="match status" value="1"/>
</dbReference>
<comment type="caution">
    <text evidence="1">The sequence shown here is derived from an EMBL/GenBank/DDBJ whole genome shotgun (WGS) entry which is preliminary data.</text>
</comment>
<dbReference type="GeneID" id="116197359"/>
<dbReference type="GO" id="GO:0006952">
    <property type="term" value="P:defense response"/>
    <property type="evidence" value="ECO:0007669"/>
    <property type="project" value="InterPro"/>
</dbReference>
<dbReference type="PANTHER" id="PTHR32246:SF17">
    <property type="entry name" value="BON1-ASSOCIATED PROTEIN 2"/>
    <property type="match status" value="1"/>
</dbReference>
<organism evidence="1 2">
    <name type="scientific">Punica granatum</name>
    <name type="common">Pomegranate</name>
    <dbReference type="NCBI Taxonomy" id="22663"/>
    <lineage>
        <taxon>Eukaryota</taxon>
        <taxon>Viridiplantae</taxon>
        <taxon>Streptophyta</taxon>
        <taxon>Embryophyta</taxon>
        <taxon>Tracheophyta</taxon>
        <taxon>Spermatophyta</taxon>
        <taxon>Magnoliopsida</taxon>
        <taxon>eudicotyledons</taxon>
        <taxon>Gunneridae</taxon>
        <taxon>Pentapetalae</taxon>
        <taxon>rosids</taxon>
        <taxon>malvids</taxon>
        <taxon>Myrtales</taxon>
        <taxon>Lythraceae</taxon>
        <taxon>Punica</taxon>
    </lineage>
</organism>
<proteinExistence type="predicted"/>
<dbReference type="InterPro" id="IPR000008">
    <property type="entry name" value="C2_dom"/>
</dbReference>
<sequence>MQSVEVTIMSGENLRVGKKPVKKNAFVSLRAGSSDQCCETKMSVEGGSNPTWSEKLVLDLPALHAGFLTLEVHCKAASGNKLVGGARVPVADIFGGFVPVNHLQFLSYRLWDATSERNGIINISVRVKSPEPYRSSQALQPKTFGIPAKEEKRLDSVVTGVPAVWFGRHCTY</sequence>
<dbReference type="PANTHER" id="PTHR32246">
    <property type="entry name" value="INGRESSION PROTEIN FIC1"/>
    <property type="match status" value="1"/>
</dbReference>
<dbReference type="EMBL" id="PGOL01002323">
    <property type="protein sequence ID" value="PKI48822.1"/>
    <property type="molecule type" value="Genomic_DNA"/>
</dbReference>
<evidence type="ECO:0000313" key="2">
    <source>
        <dbReference type="Proteomes" id="UP000233551"/>
    </source>
</evidence>
<dbReference type="STRING" id="22663.A0A2I0IXS7"/>
<dbReference type="Gene3D" id="2.60.40.150">
    <property type="entry name" value="C2 domain"/>
    <property type="match status" value="1"/>
</dbReference>
<dbReference type="InterPro" id="IPR035892">
    <property type="entry name" value="C2_domain_sf"/>
</dbReference>
<reference evidence="1 2" key="1">
    <citation type="submission" date="2017-11" db="EMBL/GenBank/DDBJ databases">
        <title>De-novo sequencing of pomegranate (Punica granatum L.) genome.</title>
        <authorList>
            <person name="Akparov Z."/>
            <person name="Amiraslanov A."/>
            <person name="Hajiyeva S."/>
            <person name="Abbasov M."/>
            <person name="Kaur K."/>
            <person name="Hamwieh A."/>
            <person name="Solovyev V."/>
            <person name="Salamov A."/>
            <person name="Braich B."/>
            <person name="Kosarev P."/>
            <person name="Mahmoud A."/>
            <person name="Hajiyev E."/>
            <person name="Babayeva S."/>
            <person name="Izzatullayeva V."/>
            <person name="Mammadov A."/>
            <person name="Mammadov A."/>
            <person name="Sharifova S."/>
            <person name="Ojaghi J."/>
            <person name="Eynullazada K."/>
            <person name="Bayramov B."/>
            <person name="Abdulazimova A."/>
            <person name="Shahmuradov I."/>
        </authorList>
    </citation>
    <scope>NUCLEOTIDE SEQUENCE [LARGE SCALE GENOMIC DNA]</scope>
    <source>
        <strain evidence="2">cv. AG2017</strain>
        <tissue evidence="1">Leaf</tissue>
    </source>
</reference>
<dbReference type="Proteomes" id="UP000233551">
    <property type="component" value="Unassembled WGS sequence"/>
</dbReference>
<dbReference type="OrthoDB" id="884464at2759"/>
<dbReference type="InterPro" id="IPR044750">
    <property type="entry name" value="C2_SRC2/BAP"/>
</dbReference>
<keyword evidence="2" id="KW-1185">Reference proteome</keyword>